<evidence type="ECO:0000259" key="1">
    <source>
        <dbReference type="PROSITE" id="PS51471"/>
    </source>
</evidence>
<name>A0ABS2K055_9GAMM</name>
<keyword evidence="3" id="KW-1185">Reference proteome</keyword>
<organism evidence="2 3">
    <name type="scientific">Dyella flava</name>
    <dbReference type="NCBI Taxonomy" id="1920170"/>
    <lineage>
        <taxon>Bacteria</taxon>
        <taxon>Pseudomonadati</taxon>
        <taxon>Pseudomonadota</taxon>
        <taxon>Gammaproteobacteria</taxon>
        <taxon>Lysobacterales</taxon>
        <taxon>Rhodanobacteraceae</taxon>
        <taxon>Dyella</taxon>
    </lineage>
</organism>
<evidence type="ECO:0000313" key="3">
    <source>
        <dbReference type="Proteomes" id="UP001430149"/>
    </source>
</evidence>
<dbReference type="InterPro" id="IPR027450">
    <property type="entry name" value="AlkB-like"/>
</dbReference>
<keyword evidence="2" id="KW-0560">Oxidoreductase</keyword>
<dbReference type="InterPro" id="IPR032854">
    <property type="entry name" value="ALKBH3"/>
</dbReference>
<dbReference type="GO" id="GO:0051213">
    <property type="term" value="F:dioxygenase activity"/>
    <property type="evidence" value="ECO:0007669"/>
    <property type="project" value="UniProtKB-KW"/>
</dbReference>
<dbReference type="Pfam" id="PF13532">
    <property type="entry name" value="2OG-FeII_Oxy_2"/>
    <property type="match status" value="1"/>
</dbReference>
<reference evidence="2" key="1">
    <citation type="submission" date="2020-10" db="EMBL/GenBank/DDBJ databases">
        <title>Phylogeny of dyella-like bacteria.</title>
        <authorList>
            <person name="Fu J."/>
        </authorList>
    </citation>
    <scope>NUCLEOTIDE SEQUENCE</scope>
    <source>
        <strain evidence="2">DHOC52</strain>
    </source>
</reference>
<dbReference type="SUPFAM" id="SSF51197">
    <property type="entry name" value="Clavaminate synthase-like"/>
    <property type="match status" value="1"/>
</dbReference>
<dbReference type="InterPro" id="IPR005123">
    <property type="entry name" value="Oxoglu/Fe-dep_dioxygenase_dom"/>
</dbReference>
<keyword evidence="2" id="KW-0223">Dioxygenase</keyword>
<protein>
    <submittedName>
        <fullName evidence="2">Alpha-ketoglutarate-dependent dioxygenase AlkB</fullName>
    </submittedName>
</protein>
<gene>
    <name evidence="2" type="ORF">ISP19_04505</name>
</gene>
<comment type="caution">
    <text evidence="2">The sequence shown here is derived from an EMBL/GenBank/DDBJ whole genome shotgun (WGS) entry which is preliminary data.</text>
</comment>
<dbReference type="PANTHER" id="PTHR31212:SF4">
    <property type="entry name" value="ALPHA-KETOGLUTARATE-DEPENDENT DIOXYGENASE ALKB HOMOLOG 3"/>
    <property type="match status" value="1"/>
</dbReference>
<sequence>MFATINELDGWQPLPLADADIRYAASWLGRHEADALFERLMHEITWERHRLNLFGREVDSPRLSCWIGDPGTAYTYSRSRFEPCPWTASLLPLRERVQAFCGTRFNSVLANLYRHGQDSMGWHSDDEPELGTCPVIASVSLGAERRFRLRRKSPRGTRAALPLGLSLAHGSVLYMAGDTQRYYQHDLPKVAGVTGARINLTFRFIKVPA</sequence>
<dbReference type="InterPro" id="IPR037151">
    <property type="entry name" value="AlkB-like_sf"/>
</dbReference>
<dbReference type="PANTHER" id="PTHR31212">
    <property type="entry name" value="ALPHA-KETOGLUTARATE-DEPENDENT DIOXYGENASE ALKB HOMOLOG 3"/>
    <property type="match status" value="1"/>
</dbReference>
<feature type="domain" description="Fe2OG dioxygenase" evidence="1">
    <location>
        <begin position="104"/>
        <end position="206"/>
    </location>
</feature>
<dbReference type="PROSITE" id="PS51471">
    <property type="entry name" value="FE2OG_OXY"/>
    <property type="match status" value="1"/>
</dbReference>
<accession>A0ABS2K055</accession>
<dbReference type="RefSeq" id="WP_204680228.1">
    <property type="nucleotide sequence ID" value="NZ_BSNR01000003.1"/>
</dbReference>
<dbReference type="Gene3D" id="2.60.120.590">
    <property type="entry name" value="Alpha-ketoglutarate-dependent dioxygenase AlkB-like"/>
    <property type="match status" value="1"/>
</dbReference>
<proteinExistence type="predicted"/>
<dbReference type="EMBL" id="JADIKE010000028">
    <property type="protein sequence ID" value="MBM7124631.1"/>
    <property type="molecule type" value="Genomic_DNA"/>
</dbReference>
<dbReference type="Proteomes" id="UP001430149">
    <property type="component" value="Unassembled WGS sequence"/>
</dbReference>
<evidence type="ECO:0000313" key="2">
    <source>
        <dbReference type="EMBL" id="MBM7124631.1"/>
    </source>
</evidence>